<reference evidence="1" key="3">
    <citation type="submission" date="2025-09" db="UniProtKB">
        <authorList>
            <consortium name="Ensembl"/>
        </authorList>
    </citation>
    <scope>IDENTIFICATION</scope>
</reference>
<gene>
    <name evidence="1" type="primary">SPATA2L</name>
</gene>
<evidence type="ECO:0000313" key="2">
    <source>
        <dbReference type="Proteomes" id="UP000001646"/>
    </source>
</evidence>
<dbReference type="GO" id="GO:0005737">
    <property type="term" value="C:cytoplasm"/>
    <property type="evidence" value="ECO:0000318"/>
    <property type="project" value="GO_Central"/>
</dbReference>
<dbReference type="Proteomes" id="UP000001646">
    <property type="component" value="Unplaced"/>
</dbReference>
<dbReference type="GeneTree" id="ENSGT00530000063956"/>
<accession>H9GVT0</accession>
<reference evidence="1" key="2">
    <citation type="submission" date="2025-08" db="UniProtKB">
        <authorList>
            <consortium name="Ensembl"/>
        </authorList>
    </citation>
    <scope>IDENTIFICATION</scope>
</reference>
<name>H9GVT0_ANOCA</name>
<dbReference type="Gene3D" id="1.20.58.2190">
    <property type="match status" value="1"/>
</dbReference>
<dbReference type="eggNOG" id="ENOG502S1TH">
    <property type="taxonomic scope" value="Eukaryota"/>
</dbReference>
<dbReference type="HOGENOM" id="CLU_047839_0_0_1"/>
<organism evidence="1 2">
    <name type="scientific">Anolis carolinensis</name>
    <name type="common">Green anole</name>
    <name type="synonym">American chameleon</name>
    <dbReference type="NCBI Taxonomy" id="28377"/>
    <lineage>
        <taxon>Eukaryota</taxon>
        <taxon>Metazoa</taxon>
        <taxon>Chordata</taxon>
        <taxon>Craniata</taxon>
        <taxon>Vertebrata</taxon>
        <taxon>Euteleostomi</taxon>
        <taxon>Lepidosauria</taxon>
        <taxon>Squamata</taxon>
        <taxon>Bifurcata</taxon>
        <taxon>Unidentata</taxon>
        <taxon>Episquamata</taxon>
        <taxon>Toxicofera</taxon>
        <taxon>Iguania</taxon>
        <taxon>Dactyloidae</taxon>
        <taxon>Anolis</taxon>
    </lineage>
</organism>
<sequence length="349" mass="38403">MDLLQVLCLQYQYAAVDFVVQGSLGTPGLERPFVTFSGVYVHVLQGVLPEADLTRSFRRLGYVPRDGFRLALAQLPPGPALLGTACSFFAARVECEILGKLVQELEPCLPSPEELLRARRESAGSLEACVAKLRSLVQRPTRKEGTPEPPEGVDLYQEGPEEPLAGRQLPPLPLRECGATSGPWEQLPWRQPLEDRSKVWEVEEGYLCFSPLQGDSEEPYDNGIPDPEEPTLETAFSFISLRRELSRAAETDSSAQPLSRFLPPGAPFESTRPPCYHLHSCLFPGALPASCCNTCRSLHGSGCGTAQICRGNNHDLEELQSAKQQRLWLQRTEVDKLLHDGGGGGPWQS</sequence>
<dbReference type="InParanoid" id="H9GVT0"/>
<proteinExistence type="predicted"/>
<dbReference type="STRING" id="28377.ENSACAP00000021528"/>
<reference evidence="1" key="1">
    <citation type="submission" date="2009-12" db="EMBL/GenBank/DDBJ databases">
        <title>The Genome Sequence of Anolis carolinensis (Green Anole Lizard).</title>
        <authorList>
            <consortium name="The Genome Sequencing Platform"/>
            <person name="Di Palma F."/>
            <person name="Alfoldi J."/>
            <person name="Heiman D."/>
            <person name="Young S."/>
            <person name="Grabherr M."/>
            <person name="Johnson J."/>
            <person name="Lander E.S."/>
            <person name="Lindblad-Toh K."/>
        </authorList>
    </citation>
    <scope>NUCLEOTIDE SEQUENCE [LARGE SCALE GENOMIC DNA]</scope>
    <source>
        <strain evidence="1">JBL SC #1</strain>
    </source>
</reference>
<dbReference type="AlphaFoldDB" id="H9GVT0"/>
<dbReference type="PANTHER" id="PTHR15326">
    <property type="entry name" value="SPERMATOGENESIS-ASSOCIATED PROTEIN 2/TAMOZHENNIC"/>
    <property type="match status" value="1"/>
</dbReference>
<keyword evidence="2" id="KW-1185">Reference proteome</keyword>
<dbReference type="Ensembl" id="ENSACAT00000025795.2">
    <property type="protein sequence ID" value="ENSACAP00000021528.2"/>
    <property type="gene ID" value="ENSACAG00000022713.2"/>
</dbReference>
<evidence type="ECO:0000313" key="1">
    <source>
        <dbReference type="Ensembl" id="ENSACAP00000021528.2"/>
    </source>
</evidence>
<protein>
    <submittedName>
        <fullName evidence="1">Spermatosis associated 2 like</fullName>
    </submittedName>
</protein>
<dbReference type="Bgee" id="ENSACAG00000022713">
    <property type="expression patterns" value="Expressed in ovary and 10 other cell types or tissues"/>
</dbReference>
<dbReference type="PANTHER" id="PTHR15326:SF7">
    <property type="entry name" value="SPERMATOGENESIS-ASSOCIATED PROTEIN 2-LIKE PROTEIN"/>
    <property type="match status" value="1"/>
</dbReference>